<accession>X1Q8U6</accession>
<reference evidence="1" key="1">
    <citation type="journal article" date="2014" name="Front. Microbiol.">
        <title>High frequency of phylogenetically diverse reductive dehalogenase-homologous genes in deep subseafloor sedimentary metagenomes.</title>
        <authorList>
            <person name="Kawai M."/>
            <person name="Futagami T."/>
            <person name="Toyoda A."/>
            <person name="Takaki Y."/>
            <person name="Nishi S."/>
            <person name="Hori S."/>
            <person name="Arai W."/>
            <person name="Tsubouchi T."/>
            <person name="Morono Y."/>
            <person name="Uchiyama I."/>
            <person name="Ito T."/>
            <person name="Fujiyama A."/>
            <person name="Inagaki F."/>
            <person name="Takami H."/>
        </authorList>
    </citation>
    <scope>NUCLEOTIDE SEQUENCE</scope>
    <source>
        <strain evidence="1">Expedition CK06-06</strain>
    </source>
</reference>
<evidence type="ECO:0000313" key="1">
    <source>
        <dbReference type="EMBL" id="GAI64643.1"/>
    </source>
</evidence>
<dbReference type="EMBL" id="BARW01001854">
    <property type="protein sequence ID" value="GAI64643.1"/>
    <property type="molecule type" value="Genomic_DNA"/>
</dbReference>
<dbReference type="AlphaFoldDB" id="X1Q8U6"/>
<gene>
    <name evidence="1" type="ORF">S12H4_05557</name>
</gene>
<sequence length="53" mass="5551">MSLLTIITIAVGLSMDALAVSIVSGATYKNLHIKGAFKMAAFFGAFQAFMPLA</sequence>
<feature type="non-terminal residue" evidence="1">
    <location>
        <position position="53"/>
    </location>
</feature>
<protein>
    <recommendedName>
        <fullName evidence="2">Manganese efflux pump MntP</fullName>
    </recommendedName>
</protein>
<proteinExistence type="predicted"/>
<evidence type="ECO:0008006" key="2">
    <source>
        <dbReference type="Google" id="ProtNLM"/>
    </source>
</evidence>
<comment type="caution">
    <text evidence="1">The sequence shown here is derived from an EMBL/GenBank/DDBJ whole genome shotgun (WGS) entry which is preliminary data.</text>
</comment>
<organism evidence="1">
    <name type="scientific">marine sediment metagenome</name>
    <dbReference type="NCBI Taxonomy" id="412755"/>
    <lineage>
        <taxon>unclassified sequences</taxon>
        <taxon>metagenomes</taxon>
        <taxon>ecological metagenomes</taxon>
    </lineage>
</organism>
<name>X1Q8U6_9ZZZZ</name>